<dbReference type="EMBL" id="FOLL01000035">
    <property type="protein sequence ID" value="SFC84005.1"/>
    <property type="molecule type" value="Genomic_DNA"/>
</dbReference>
<proteinExistence type="predicted"/>
<reference evidence="1 2" key="1">
    <citation type="submission" date="2016-10" db="EMBL/GenBank/DDBJ databases">
        <authorList>
            <person name="de Groot N.N."/>
        </authorList>
    </citation>
    <scope>NUCLEOTIDE SEQUENCE [LARGE SCALE GENOMIC DNA]</scope>
    <source>
        <strain evidence="1 2">DSM 22900</strain>
    </source>
</reference>
<protein>
    <submittedName>
        <fullName evidence="1">Uncharacterized protein</fullName>
    </submittedName>
</protein>
<dbReference type="Proteomes" id="UP000199577">
    <property type="component" value="Unassembled WGS sequence"/>
</dbReference>
<evidence type="ECO:0000313" key="2">
    <source>
        <dbReference type="Proteomes" id="UP000199577"/>
    </source>
</evidence>
<evidence type="ECO:0000313" key="1">
    <source>
        <dbReference type="EMBL" id="SFC84005.1"/>
    </source>
</evidence>
<organism evidence="1 2">
    <name type="scientific">Parapedobacter composti</name>
    <dbReference type="NCBI Taxonomy" id="623281"/>
    <lineage>
        <taxon>Bacteria</taxon>
        <taxon>Pseudomonadati</taxon>
        <taxon>Bacteroidota</taxon>
        <taxon>Sphingobacteriia</taxon>
        <taxon>Sphingobacteriales</taxon>
        <taxon>Sphingobacteriaceae</taxon>
        <taxon>Parapedobacter</taxon>
    </lineage>
</organism>
<gene>
    <name evidence="1" type="ORF">SAMN05421747_1351</name>
</gene>
<dbReference type="AlphaFoldDB" id="A0A1I1MFQ0"/>
<accession>A0A1I1MFQ0</accession>
<name>A0A1I1MFQ0_9SPHI</name>
<keyword evidence="2" id="KW-1185">Reference proteome</keyword>
<sequence length="95" mass="10790">MVRLKAALLKLNGLFTTVFQFLYGAIKGSNTVRKEQISVLFQFLYGAIKGVLWAPKILVPKLFQFLYGAIKGVLDTLSSYMWQHFNSCMVRLKAV</sequence>